<keyword evidence="3" id="KW-1185">Reference proteome</keyword>
<keyword evidence="1" id="KW-0472">Membrane</keyword>
<feature type="transmembrane region" description="Helical" evidence="1">
    <location>
        <begin position="205"/>
        <end position="228"/>
    </location>
</feature>
<sequence length="268" mass="28396">MFKASWRVLRTQPRIAGFPVLSGLTVLLVAAAFLTPALFAAQRPGMLGWVLLAAGCLLAITMVTTFFKAALISQADVALRGERARIGSGLVAAGRRWPGLLAWSVLTLTVSAVLRAIEDRMDFALRFLGALADIGWNLIAYLVLPVLTLEGMRLRDAPKRSAELLRRTWGENIAGYAGLSLLGMVASATGVAAVIGLGSLIGGRATLYVCLLLSLVWVLLVAVVVATLNGIYQTALYRFATGEAFSAALGDLDLRDSFSGTARGMSTL</sequence>
<feature type="transmembrane region" description="Helical" evidence="1">
    <location>
        <begin position="123"/>
        <end position="152"/>
    </location>
</feature>
<comment type="caution">
    <text evidence="2">The sequence shown here is derived from an EMBL/GenBank/DDBJ whole genome shotgun (WGS) entry which is preliminary data.</text>
</comment>
<dbReference type="RefSeq" id="WP_209666074.1">
    <property type="nucleotide sequence ID" value="NZ_JAGGMS010000001.1"/>
</dbReference>
<evidence type="ECO:0000313" key="2">
    <source>
        <dbReference type="EMBL" id="MBP2182821.1"/>
    </source>
</evidence>
<reference evidence="2 3" key="1">
    <citation type="submission" date="2021-03" db="EMBL/GenBank/DDBJ databases">
        <title>Sequencing the genomes of 1000 actinobacteria strains.</title>
        <authorList>
            <person name="Klenk H.-P."/>
        </authorList>
    </citation>
    <scope>NUCLEOTIDE SEQUENCE [LARGE SCALE GENOMIC DNA]</scope>
    <source>
        <strain evidence="2 3">DSM 45510</strain>
    </source>
</reference>
<keyword evidence="1" id="KW-1133">Transmembrane helix</keyword>
<dbReference type="Pfam" id="PF19656">
    <property type="entry name" value="DUF6159"/>
    <property type="match status" value="1"/>
</dbReference>
<organism evidence="2 3">
    <name type="scientific">Amycolatopsis magusensis</name>
    <dbReference type="NCBI Taxonomy" id="882444"/>
    <lineage>
        <taxon>Bacteria</taxon>
        <taxon>Bacillati</taxon>
        <taxon>Actinomycetota</taxon>
        <taxon>Actinomycetes</taxon>
        <taxon>Pseudonocardiales</taxon>
        <taxon>Pseudonocardiaceae</taxon>
        <taxon>Amycolatopsis</taxon>
    </lineage>
</organism>
<evidence type="ECO:0008006" key="4">
    <source>
        <dbReference type="Google" id="ProtNLM"/>
    </source>
</evidence>
<feature type="transmembrane region" description="Helical" evidence="1">
    <location>
        <begin position="50"/>
        <end position="79"/>
    </location>
</feature>
<feature type="transmembrane region" description="Helical" evidence="1">
    <location>
        <begin position="173"/>
        <end position="199"/>
    </location>
</feature>
<dbReference type="Proteomes" id="UP000741013">
    <property type="component" value="Unassembled WGS sequence"/>
</dbReference>
<evidence type="ECO:0000313" key="3">
    <source>
        <dbReference type="Proteomes" id="UP000741013"/>
    </source>
</evidence>
<keyword evidence="1" id="KW-0812">Transmembrane</keyword>
<gene>
    <name evidence="2" type="ORF">JOM49_004347</name>
</gene>
<feature type="transmembrane region" description="Helical" evidence="1">
    <location>
        <begin position="100"/>
        <end position="117"/>
    </location>
</feature>
<dbReference type="InterPro" id="IPR046157">
    <property type="entry name" value="DUF6159"/>
</dbReference>
<accession>A0ABS4PTR5</accession>
<proteinExistence type="predicted"/>
<evidence type="ECO:0000256" key="1">
    <source>
        <dbReference type="SAM" id="Phobius"/>
    </source>
</evidence>
<name>A0ABS4PTR5_9PSEU</name>
<protein>
    <recommendedName>
        <fullName evidence="4">Glycerophosphoryl diester phosphodiesterase membrane domain-containing protein</fullName>
    </recommendedName>
</protein>
<dbReference type="EMBL" id="JAGGMS010000001">
    <property type="protein sequence ID" value="MBP2182821.1"/>
    <property type="molecule type" value="Genomic_DNA"/>
</dbReference>